<evidence type="ECO:0000313" key="3">
    <source>
        <dbReference type="Proteomes" id="UP001458880"/>
    </source>
</evidence>
<gene>
    <name evidence="2" type="ORF">QE152_g19509</name>
</gene>
<dbReference type="EMBL" id="JASPKY010000185">
    <property type="protein sequence ID" value="KAK9722735.1"/>
    <property type="molecule type" value="Genomic_DNA"/>
</dbReference>
<feature type="compositionally biased region" description="Polar residues" evidence="1">
    <location>
        <begin position="65"/>
        <end position="82"/>
    </location>
</feature>
<organism evidence="2 3">
    <name type="scientific">Popillia japonica</name>
    <name type="common">Japanese beetle</name>
    <dbReference type="NCBI Taxonomy" id="7064"/>
    <lineage>
        <taxon>Eukaryota</taxon>
        <taxon>Metazoa</taxon>
        <taxon>Ecdysozoa</taxon>
        <taxon>Arthropoda</taxon>
        <taxon>Hexapoda</taxon>
        <taxon>Insecta</taxon>
        <taxon>Pterygota</taxon>
        <taxon>Neoptera</taxon>
        <taxon>Endopterygota</taxon>
        <taxon>Coleoptera</taxon>
        <taxon>Polyphaga</taxon>
        <taxon>Scarabaeiformia</taxon>
        <taxon>Scarabaeidae</taxon>
        <taxon>Rutelinae</taxon>
        <taxon>Popillia</taxon>
    </lineage>
</organism>
<reference evidence="2 3" key="1">
    <citation type="journal article" date="2024" name="BMC Genomics">
        <title>De novo assembly and annotation of Popillia japonica's genome with initial clues to its potential as an invasive pest.</title>
        <authorList>
            <person name="Cucini C."/>
            <person name="Boschi S."/>
            <person name="Funari R."/>
            <person name="Cardaioli E."/>
            <person name="Iannotti N."/>
            <person name="Marturano G."/>
            <person name="Paoli F."/>
            <person name="Bruttini M."/>
            <person name="Carapelli A."/>
            <person name="Frati F."/>
            <person name="Nardi F."/>
        </authorList>
    </citation>
    <scope>NUCLEOTIDE SEQUENCE [LARGE SCALE GENOMIC DNA]</scope>
    <source>
        <strain evidence="2">DMR45628</strain>
    </source>
</reference>
<feature type="region of interest" description="Disordered" evidence="1">
    <location>
        <begin position="1"/>
        <end position="29"/>
    </location>
</feature>
<feature type="compositionally biased region" description="Basic and acidic residues" evidence="1">
    <location>
        <begin position="7"/>
        <end position="19"/>
    </location>
</feature>
<sequence>MSNVKALTRERRLLPRSGDDDGGSNSSLESIGALASKIGKMNKYEDVAGRYDASASSSGKKDSSQVEPLTQSSQPTVDIARNTVTNTVDSRVTRCWKI</sequence>
<dbReference type="AlphaFoldDB" id="A0AAW1KPW7"/>
<feature type="region of interest" description="Disordered" evidence="1">
    <location>
        <begin position="51"/>
        <end position="82"/>
    </location>
</feature>
<dbReference type="Proteomes" id="UP001458880">
    <property type="component" value="Unassembled WGS sequence"/>
</dbReference>
<evidence type="ECO:0000313" key="2">
    <source>
        <dbReference type="EMBL" id="KAK9722735.1"/>
    </source>
</evidence>
<name>A0AAW1KPW7_POPJA</name>
<proteinExistence type="predicted"/>
<protein>
    <submittedName>
        <fullName evidence="2">Uncharacterized protein</fullName>
    </submittedName>
</protein>
<keyword evidence="3" id="KW-1185">Reference proteome</keyword>
<comment type="caution">
    <text evidence="2">The sequence shown here is derived from an EMBL/GenBank/DDBJ whole genome shotgun (WGS) entry which is preliminary data.</text>
</comment>
<accession>A0AAW1KPW7</accession>
<evidence type="ECO:0000256" key="1">
    <source>
        <dbReference type="SAM" id="MobiDB-lite"/>
    </source>
</evidence>